<dbReference type="AlphaFoldDB" id="A0A8H4NEM3"/>
<dbReference type="SUPFAM" id="SSF69118">
    <property type="entry name" value="AhpD-like"/>
    <property type="match status" value="1"/>
</dbReference>
<comment type="caution">
    <text evidence="2">The sequence shown here is derived from an EMBL/GenBank/DDBJ whole genome shotgun (WGS) entry which is preliminary data.</text>
</comment>
<keyword evidence="2" id="KW-0436">Ligase</keyword>
<dbReference type="OrthoDB" id="5537330at2759"/>
<evidence type="ECO:0000256" key="1">
    <source>
        <dbReference type="SAM" id="MobiDB-lite"/>
    </source>
</evidence>
<evidence type="ECO:0000313" key="2">
    <source>
        <dbReference type="EMBL" id="KAF4312312.1"/>
    </source>
</evidence>
<accession>A0A8H4NEM3</accession>
<keyword evidence="3" id="KW-1185">Reference proteome</keyword>
<sequence>MGSVSASCPALPDIGDLSSLFPEDCRGSEYRIVHVYASVTLLAFGAEKRIPELWQQIAQLYAKNEAAQATAAARLREGLVKASPLIGFPRAINALAALRTCIQQTSSPSVQSSLQSPAPPACHGLPCSLAKPTQRGQTLFDQTYGQHAQRVRQNLDDISGDALGGFAVRCIYGELLAEERVLSAKESAGLVFITCLAAGAGPQAKGHMYGARNLGNSGEEIAAAVQLVRRMAEGLEVRVDLEEMDFLKKANGTGIRLGDSGAGTDGDIGARSKDGDSPSGAK</sequence>
<dbReference type="PANTHER" id="PTHR28180:SF2">
    <property type="entry name" value="PEROXISOMAL PROTEIN 2"/>
    <property type="match status" value="1"/>
</dbReference>
<dbReference type="Gene3D" id="1.20.1290.10">
    <property type="entry name" value="AhpD-like"/>
    <property type="match status" value="1"/>
</dbReference>
<dbReference type="EMBL" id="WWBZ02000007">
    <property type="protein sequence ID" value="KAF4312312.1"/>
    <property type="molecule type" value="Genomic_DNA"/>
</dbReference>
<protein>
    <submittedName>
        <fullName evidence="2">Long-chain-fatty-acid- ligase protein</fullName>
    </submittedName>
</protein>
<dbReference type="InterPro" id="IPR029032">
    <property type="entry name" value="AhpD-like"/>
</dbReference>
<proteinExistence type="predicted"/>
<dbReference type="InterPro" id="IPR052999">
    <property type="entry name" value="PTS1_Protein"/>
</dbReference>
<evidence type="ECO:0000313" key="3">
    <source>
        <dbReference type="Proteomes" id="UP000572817"/>
    </source>
</evidence>
<gene>
    <name evidence="2" type="ORF">GTA08_BOTSDO12270</name>
</gene>
<reference evidence="2" key="1">
    <citation type="submission" date="2020-04" db="EMBL/GenBank/DDBJ databases">
        <title>Genome Assembly and Annotation of Botryosphaeria dothidea sdau 11-99, a Latent Pathogen of Apple Fruit Ring Rot in China.</title>
        <authorList>
            <person name="Yu C."/>
            <person name="Diao Y."/>
            <person name="Lu Q."/>
            <person name="Zhao J."/>
            <person name="Cui S."/>
            <person name="Peng C."/>
            <person name="He B."/>
            <person name="Liu H."/>
        </authorList>
    </citation>
    <scope>NUCLEOTIDE SEQUENCE [LARGE SCALE GENOMIC DNA]</scope>
    <source>
        <strain evidence="2">Sdau11-99</strain>
    </source>
</reference>
<dbReference type="GO" id="GO:0016874">
    <property type="term" value="F:ligase activity"/>
    <property type="evidence" value="ECO:0007669"/>
    <property type="project" value="UniProtKB-KW"/>
</dbReference>
<organism evidence="2 3">
    <name type="scientific">Botryosphaeria dothidea</name>
    <dbReference type="NCBI Taxonomy" id="55169"/>
    <lineage>
        <taxon>Eukaryota</taxon>
        <taxon>Fungi</taxon>
        <taxon>Dikarya</taxon>
        <taxon>Ascomycota</taxon>
        <taxon>Pezizomycotina</taxon>
        <taxon>Dothideomycetes</taxon>
        <taxon>Dothideomycetes incertae sedis</taxon>
        <taxon>Botryosphaeriales</taxon>
        <taxon>Botryosphaeriaceae</taxon>
        <taxon>Botryosphaeria</taxon>
    </lineage>
</organism>
<dbReference type="Proteomes" id="UP000572817">
    <property type="component" value="Unassembled WGS sequence"/>
</dbReference>
<feature type="region of interest" description="Disordered" evidence="1">
    <location>
        <begin position="257"/>
        <end position="282"/>
    </location>
</feature>
<dbReference type="PANTHER" id="PTHR28180">
    <property type="entry name" value="CONSERVED MITOCHONDRIAL PROTEIN-RELATED"/>
    <property type="match status" value="1"/>
</dbReference>
<name>A0A8H4NEM3_9PEZI</name>